<organism evidence="1 2">
    <name type="scientific">Aeromonas phage 31</name>
    <dbReference type="NCBI Taxonomy" id="321023"/>
    <lineage>
        <taxon>Viruses</taxon>
        <taxon>Duplodnaviria</taxon>
        <taxon>Heunggongvirae</taxon>
        <taxon>Uroviricota</taxon>
        <taxon>Caudoviricetes</taxon>
        <taxon>Pantevenvirales</taxon>
        <taxon>Straboviridae</taxon>
        <taxon>Biquartavirus</taxon>
        <taxon>Biquartavirus 44RR2</taxon>
    </lineage>
</organism>
<gene>
    <name evidence="1" type="primary">PHG31ORF112c</name>
    <name evidence="1" type="ORF">PHG31p110</name>
</gene>
<dbReference type="Proteomes" id="UP000000917">
    <property type="component" value="Segment"/>
</dbReference>
<evidence type="ECO:0000313" key="2">
    <source>
        <dbReference type="Proteomes" id="UP000000917"/>
    </source>
</evidence>
<protein>
    <submittedName>
        <fullName evidence="1">Uncharacterized protein PHG31ORF112c</fullName>
    </submittedName>
</protein>
<sequence length="153" mass="17468">MNNVVCQCCNQIKPKIVTINDDNFFESVTVVNAHDTIATTVKLHKLSYDQLPGGALIVADRDIITSIRRAGGNKPRMLDTLSFCRDKMHFELLGRPPVIIFNTQTPLTDIRIALYSKTGFSKSTEFTAYYVRYKESTMRNLVNRFKNIFKNTI</sequence>
<reference evidence="1 2" key="1">
    <citation type="submission" date="2005-03" db="EMBL/GenBank/DDBJ databases">
        <title>Comparative analysis of the Aeromonas bacteriophage 31 genome.</title>
        <authorList>
            <person name="Nolan J.M."/>
            <person name="Petrov V."/>
            <person name="Bertrand C."/>
            <person name="Krisch H.M."/>
            <person name="Karam J.D."/>
        </authorList>
    </citation>
    <scope>NUCLEOTIDE SEQUENCE [LARGE SCALE GENOMIC DNA]</scope>
</reference>
<dbReference type="KEGG" id="vg:3416776"/>
<accession>Q56EQ1</accession>
<name>Q56EQ1_9CAUD</name>
<evidence type="ECO:0000313" key="1">
    <source>
        <dbReference type="EMBL" id="AAX63599.1"/>
    </source>
</evidence>
<dbReference type="GeneID" id="3416776"/>
<dbReference type="EMBL" id="AY962392">
    <property type="protein sequence ID" value="AAX63599.1"/>
    <property type="molecule type" value="Genomic_DNA"/>
</dbReference>
<proteinExistence type="predicted"/>
<dbReference type="OrthoDB" id="34986at10239"/>
<dbReference type="RefSeq" id="YP_238839.1">
    <property type="nucleotide sequence ID" value="NC_007022.1"/>
</dbReference>